<evidence type="ECO:0000256" key="2">
    <source>
        <dbReference type="ARBA" id="ARBA00010441"/>
    </source>
</evidence>
<accession>A0A381RQY3</accession>
<dbReference type="GO" id="GO:0016020">
    <property type="term" value="C:membrane"/>
    <property type="evidence" value="ECO:0007669"/>
    <property type="project" value="UniProtKB-SubCell"/>
</dbReference>
<feature type="transmembrane region" description="Helical" evidence="11">
    <location>
        <begin position="118"/>
        <end position="136"/>
    </location>
</feature>
<dbReference type="InterPro" id="IPR043130">
    <property type="entry name" value="CDP-OH_PTrfase_TM_dom"/>
</dbReference>
<keyword evidence="6 11" id="KW-1133">Transmembrane helix</keyword>
<feature type="transmembrane region" description="Helical" evidence="11">
    <location>
        <begin position="84"/>
        <end position="106"/>
    </location>
</feature>
<reference evidence="12" key="1">
    <citation type="submission" date="2018-05" db="EMBL/GenBank/DDBJ databases">
        <authorList>
            <person name="Lanie J.A."/>
            <person name="Ng W.-L."/>
            <person name="Kazmierczak K.M."/>
            <person name="Andrzejewski T.M."/>
            <person name="Davidsen T.M."/>
            <person name="Wayne K.J."/>
            <person name="Tettelin H."/>
            <person name="Glass J.I."/>
            <person name="Rusch D."/>
            <person name="Podicherti R."/>
            <person name="Tsui H.-C.T."/>
            <person name="Winkler M.E."/>
        </authorList>
    </citation>
    <scope>NUCLEOTIDE SEQUENCE</scope>
</reference>
<keyword evidence="4" id="KW-0808">Transferase</keyword>
<dbReference type="Gene3D" id="1.20.120.1760">
    <property type="match status" value="1"/>
</dbReference>
<dbReference type="AlphaFoldDB" id="A0A381RQY3"/>
<keyword evidence="3" id="KW-0444">Lipid biosynthesis</keyword>
<dbReference type="PIRSF" id="PIRSF000847">
    <property type="entry name" value="Phos_ph_gly_syn"/>
    <property type="match status" value="1"/>
</dbReference>
<comment type="similarity">
    <text evidence="2">Belongs to the CDP-alcohol phosphatidyltransferase class-I family.</text>
</comment>
<protein>
    <recommendedName>
        <fullName evidence="13">CDP-diacylglycerol--glycerol-3-phosphate 3-phosphatidyltransferase</fullName>
    </recommendedName>
</protein>
<keyword evidence="5 11" id="KW-0812">Transmembrane</keyword>
<gene>
    <name evidence="12" type="ORF">METZ01_LOCUS46333</name>
</gene>
<name>A0A381RQY3_9ZZZZ</name>
<dbReference type="GO" id="GO:0046474">
    <property type="term" value="P:glycerophospholipid biosynthetic process"/>
    <property type="evidence" value="ECO:0007669"/>
    <property type="project" value="TreeGrafter"/>
</dbReference>
<dbReference type="EMBL" id="UINC01002150">
    <property type="protein sequence ID" value="SUZ93479.1"/>
    <property type="molecule type" value="Genomic_DNA"/>
</dbReference>
<dbReference type="InterPro" id="IPR000462">
    <property type="entry name" value="CDP-OH_P_trans"/>
</dbReference>
<evidence type="ECO:0000313" key="12">
    <source>
        <dbReference type="EMBL" id="SUZ93479.1"/>
    </source>
</evidence>
<keyword evidence="10" id="KW-1208">Phospholipid metabolism</keyword>
<sequence length="183" mass="20920">MIPNALTSLRLLLAIPICIFIYQGNELFALLLFIFAGISDGFDGYLARRFSWETEFGKLLDPLADKCLILSTLLALAYVQLLPIWLVGILLVRDALAVIGSMLYLMLFEGRNPESNRWGKHFTGWTIALFIITLLQESLNSYFMLFSLLYQIAIVGVLIFTALSAFYYFKEQGKEIYEYLFRG</sequence>
<evidence type="ECO:0000256" key="4">
    <source>
        <dbReference type="ARBA" id="ARBA00022679"/>
    </source>
</evidence>
<feature type="transmembrane region" description="Helical" evidence="11">
    <location>
        <begin position="12"/>
        <end position="38"/>
    </location>
</feature>
<comment type="subcellular location">
    <subcellularLocation>
        <location evidence="1">Membrane</location>
        <topology evidence="1">Multi-pass membrane protein</topology>
    </subcellularLocation>
</comment>
<feature type="transmembrane region" description="Helical" evidence="11">
    <location>
        <begin position="148"/>
        <end position="169"/>
    </location>
</feature>
<evidence type="ECO:0000256" key="3">
    <source>
        <dbReference type="ARBA" id="ARBA00022516"/>
    </source>
</evidence>
<keyword evidence="9" id="KW-0594">Phospholipid biosynthesis</keyword>
<keyword evidence="7" id="KW-0443">Lipid metabolism</keyword>
<evidence type="ECO:0000256" key="1">
    <source>
        <dbReference type="ARBA" id="ARBA00004141"/>
    </source>
</evidence>
<dbReference type="InterPro" id="IPR048254">
    <property type="entry name" value="CDP_ALCOHOL_P_TRANSF_CS"/>
</dbReference>
<dbReference type="GO" id="GO:0008444">
    <property type="term" value="F:CDP-diacylglycerol-glycerol-3-phosphate 3-phosphatidyltransferase activity"/>
    <property type="evidence" value="ECO:0007669"/>
    <property type="project" value="InterPro"/>
</dbReference>
<organism evidence="12">
    <name type="scientific">marine metagenome</name>
    <dbReference type="NCBI Taxonomy" id="408172"/>
    <lineage>
        <taxon>unclassified sequences</taxon>
        <taxon>metagenomes</taxon>
        <taxon>ecological metagenomes</taxon>
    </lineage>
</organism>
<dbReference type="InterPro" id="IPR004570">
    <property type="entry name" value="Phosphatidylglycerol_P_synth"/>
</dbReference>
<evidence type="ECO:0000256" key="5">
    <source>
        <dbReference type="ARBA" id="ARBA00022692"/>
    </source>
</evidence>
<dbReference type="PANTHER" id="PTHR14269">
    <property type="entry name" value="CDP-DIACYLGLYCEROL--GLYCEROL-3-PHOSPHATE 3-PHOSPHATIDYLTRANSFERASE-RELATED"/>
    <property type="match status" value="1"/>
</dbReference>
<evidence type="ECO:0000256" key="6">
    <source>
        <dbReference type="ARBA" id="ARBA00022989"/>
    </source>
</evidence>
<dbReference type="Pfam" id="PF01066">
    <property type="entry name" value="CDP-OH_P_transf"/>
    <property type="match status" value="1"/>
</dbReference>
<evidence type="ECO:0000256" key="9">
    <source>
        <dbReference type="ARBA" id="ARBA00023209"/>
    </source>
</evidence>
<evidence type="ECO:0000256" key="7">
    <source>
        <dbReference type="ARBA" id="ARBA00023098"/>
    </source>
</evidence>
<dbReference type="InterPro" id="IPR050324">
    <property type="entry name" value="CDP-alcohol_PTase-I"/>
</dbReference>
<proteinExistence type="inferred from homology"/>
<dbReference type="PROSITE" id="PS00379">
    <property type="entry name" value="CDP_ALCOHOL_P_TRANSF"/>
    <property type="match status" value="1"/>
</dbReference>
<dbReference type="PANTHER" id="PTHR14269:SF11">
    <property type="entry name" value="CDP-DIACYLGLYCEROL--GLYCEROL-3-PHOSPHATE 3-PHOSPHATIDYLTRANSFERASE"/>
    <property type="match status" value="1"/>
</dbReference>
<evidence type="ECO:0008006" key="13">
    <source>
        <dbReference type="Google" id="ProtNLM"/>
    </source>
</evidence>
<evidence type="ECO:0000256" key="11">
    <source>
        <dbReference type="SAM" id="Phobius"/>
    </source>
</evidence>
<evidence type="ECO:0000256" key="8">
    <source>
        <dbReference type="ARBA" id="ARBA00023136"/>
    </source>
</evidence>
<keyword evidence="8 11" id="KW-0472">Membrane</keyword>
<evidence type="ECO:0000256" key="10">
    <source>
        <dbReference type="ARBA" id="ARBA00023264"/>
    </source>
</evidence>